<evidence type="ECO:0000256" key="4">
    <source>
        <dbReference type="ARBA" id="ARBA00022989"/>
    </source>
</evidence>
<dbReference type="FunFam" id="1.20.1250.20:FF:000011">
    <property type="entry name" value="MFS multidrug transporter, putative"/>
    <property type="match status" value="1"/>
</dbReference>
<dbReference type="CDD" id="cd17323">
    <property type="entry name" value="MFS_Tpo1_MDR_like"/>
    <property type="match status" value="1"/>
</dbReference>
<dbReference type="GO" id="GO:0005886">
    <property type="term" value="C:plasma membrane"/>
    <property type="evidence" value="ECO:0007669"/>
    <property type="project" value="TreeGrafter"/>
</dbReference>
<dbReference type="InterPro" id="IPR011701">
    <property type="entry name" value="MFS"/>
</dbReference>
<feature type="transmembrane region" description="Helical" evidence="7">
    <location>
        <begin position="409"/>
        <end position="430"/>
    </location>
</feature>
<evidence type="ECO:0000256" key="5">
    <source>
        <dbReference type="ARBA" id="ARBA00023136"/>
    </source>
</evidence>
<evidence type="ECO:0000256" key="7">
    <source>
        <dbReference type="SAM" id="Phobius"/>
    </source>
</evidence>
<dbReference type="PANTHER" id="PTHR23502">
    <property type="entry name" value="MAJOR FACILITATOR SUPERFAMILY"/>
    <property type="match status" value="1"/>
</dbReference>
<dbReference type="InterPro" id="IPR036259">
    <property type="entry name" value="MFS_trans_sf"/>
</dbReference>
<comment type="caution">
    <text evidence="9">The sequence shown here is derived from an EMBL/GenBank/DDBJ whole genome shotgun (WGS) entry which is preliminary data.</text>
</comment>
<keyword evidence="5 7" id="KW-0472">Membrane</keyword>
<feature type="transmembrane region" description="Helical" evidence="7">
    <location>
        <begin position="506"/>
        <end position="529"/>
    </location>
</feature>
<feature type="domain" description="Major facilitator superfamily (MFS) profile" evidence="8">
    <location>
        <begin position="135"/>
        <end position="577"/>
    </location>
</feature>
<feature type="transmembrane region" description="Helical" evidence="7">
    <location>
        <begin position="367"/>
        <end position="389"/>
    </location>
</feature>
<dbReference type="AlphaFoldDB" id="M3J6I3"/>
<dbReference type="Gene3D" id="1.20.1250.20">
    <property type="entry name" value="MFS general substrate transporter like domains"/>
    <property type="match status" value="1"/>
</dbReference>
<evidence type="ECO:0000256" key="3">
    <source>
        <dbReference type="ARBA" id="ARBA00022692"/>
    </source>
</evidence>
<keyword evidence="2" id="KW-0813">Transport</keyword>
<dbReference type="PANTHER" id="PTHR23502:SF31">
    <property type="entry name" value="POLYAMINE TRANSPORTER 1"/>
    <property type="match status" value="1"/>
</dbReference>
<sequence length="577" mass="63907">MSDEIKQPTSDLPRIIEKNEETQNLSDELDCLASQVTKPDEINQSTSDVPSSTEKQEKTQNLNIELVRSESQLTIDEVDMLYEAATNSSKPLPPMGDGRPYPPLLGSRQPYLVTFDGPDDVEHPYNYSLGKKCLYSLPVGLAAFTLSLGSAMFSEATPEIMVIYHVGWEVGVLTTSVFILGFAFGPIIWGPLSELFGRKLIMTVSTFGSTCFSFAVATAHNIETIVICRFFTAFMGSAAFVVAPAVLADMFQLRTRGRAMTIFAMILFGGPLLAPILGGFIVRNHKLGWRWTTYVCGMIGSLALVLIVFCLGETHHPVILARRAEELRRRTRNWGIYAAHEDLRLSIDEIVTNNIARPVKMLFTEPILFFASLYNGFIYAMIYSLLTVIPLIFEVGYGFKQGNAELPPYISMIIGEFVGVGILAIFENGFSKIIDRDGKLSPEKRLQPMMIGGVTFVIGILWLCWTAHYHSSIHWIVPAVGSSFIGASLMLIFLPSMAYIIDSYLFISASALAANTFIRSTFAAAFPLFSRQMFVNLTTRWAGTLLGGLGLILVPIPFIFSKYGRTLRNKSAVAYKD</sequence>
<dbReference type="GO" id="GO:0022857">
    <property type="term" value="F:transmembrane transporter activity"/>
    <property type="evidence" value="ECO:0007669"/>
    <property type="project" value="InterPro"/>
</dbReference>
<accession>M3J6I3</accession>
<evidence type="ECO:0000313" key="10">
    <source>
        <dbReference type="Proteomes" id="UP000011777"/>
    </source>
</evidence>
<feature type="transmembrane region" description="Helical" evidence="7">
    <location>
        <begin position="200"/>
        <end position="218"/>
    </location>
</feature>
<proteinExistence type="predicted"/>
<evidence type="ECO:0000259" key="8">
    <source>
        <dbReference type="PROSITE" id="PS50850"/>
    </source>
</evidence>
<dbReference type="STRING" id="1245528.M3J6I3"/>
<dbReference type="OrthoDB" id="9986881at2759"/>
<name>M3J6I3_CANMX</name>
<feature type="transmembrane region" description="Helical" evidence="7">
    <location>
        <begin position="475"/>
        <end position="494"/>
    </location>
</feature>
<feature type="transmembrane region" description="Helical" evidence="7">
    <location>
        <begin position="259"/>
        <end position="282"/>
    </location>
</feature>
<dbReference type="InterPro" id="IPR020846">
    <property type="entry name" value="MFS_dom"/>
</dbReference>
<dbReference type="EMBL" id="AOGT01001453">
    <property type="protein sequence ID" value="EMG47653.1"/>
    <property type="molecule type" value="Genomic_DNA"/>
</dbReference>
<protein>
    <recommendedName>
        <fullName evidence="8">Major facilitator superfamily (MFS) profile domain-containing protein</fullName>
    </recommendedName>
</protein>
<keyword evidence="3 7" id="KW-0812">Transmembrane</keyword>
<organism evidence="9 10">
    <name type="scientific">Candida maltosa (strain Xu316)</name>
    <name type="common">Yeast</name>
    <dbReference type="NCBI Taxonomy" id="1245528"/>
    <lineage>
        <taxon>Eukaryota</taxon>
        <taxon>Fungi</taxon>
        <taxon>Dikarya</taxon>
        <taxon>Ascomycota</taxon>
        <taxon>Saccharomycotina</taxon>
        <taxon>Pichiomycetes</taxon>
        <taxon>Debaryomycetaceae</taxon>
        <taxon>Candida/Lodderomyces clade</taxon>
        <taxon>Candida</taxon>
    </lineage>
</organism>
<feature type="transmembrane region" description="Helical" evidence="7">
    <location>
        <begin position="166"/>
        <end position="188"/>
    </location>
</feature>
<dbReference type="OMA" id="FNNHHRG"/>
<comment type="subcellular location">
    <subcellularLocation>
        <location evidence="1">Membrane</location>
        <topology evidence="1">Multi-pass membrane protein</topology>
    </subcellularLocation>
</comment>
<keyword evidence="10" id="KW-1185">Reference proteome</keyword>
<dbReference type="Proteomes" id="UP000011777">
    <property type="component" value="Unassembled WGS sequence"/>
</dbReference>
<dbReference type="HOGENOM" id="CLU_008455_11_4_1"/>
<dbReference type="Pfam" id="PF07690">
    <property type="entry name" value="MFS_1"/>
    <property type="match status" value="1"/>
</dbReference>
<feature type="transmembrane region" description="Helical" evidence="7">
    <location>
        <begin position="133"/>
        <end position="154"/>
    </location>
</feature>
<keyword evidence="4 7" id="KW-1133">Transmembrane helix</keyword>
<dbReference type="PROSITE" id="PS50850">
    <property type="entry name" value="MFS"/>
    <property type="match status" value="1"/>
</dbReference>
<feature type="transmembrane region" description="Helical" evidence="7">
    <location>
        <begin position="541"/>
        <end position="560"/>
    </location>
</feature>
<feature type="transmembrane region" description="Helical" evidence="7">
    <location>
        <begin position="224"/>
        <end position="247"/>
    </location>
</feature>
<evidence type="ECO:0000256" key="2">
    <source>
        <dbReference type="ARBA" id="ARBA00022448"/>
    </source>
</evidence>
<evidence type="ECO:0000256" key="1">
    <source>
        <dbReference type="ARBA" id="ARBA00004141"/>
    </source>
</evidence>
<dbReference type="eggNOG" id="KOG0255">
    <property type="taxonomic scope" value="Eukaryota"/>
</dbReference>
<feature type="transmembrane region" description="Helical" evidence="7">
    <location>
        <begin position="288"/>
        <end position="312"/>
    </location>
</feature>
<gene>
    <name evidence="9" type="ORF">G210_1943</name>
</gene>
<feature type="transmembrane region" description="Helical" evidence="7">
    <location>
        <begin position="450"/>
        <end position="469"/>
    </location>
</feature>
<dbReference type="SUPFAM" id="SSF103473">
    <property type="entry name" value="MFS general substrate transporter"/>
    <property type="match status" value="1"/>
</dbReference>
<reference evidence="9 10" key="1">
    <citation type="submission" date="2013-02" db="EMBL/GenBank/DDBJ databases">
        <title>Genome sequence of Candida maltosa Xu316, a potential industrial strain for xylitol and ethanol production.</title>
        <authorList>
            <person name="Yu J."/>
            <person name="Wang Q."/>
            <person name="Geng X."/>
            <person name="Bao W."/>
            <person name="He P."/>
            <person name="Cai J."/>
        </authorList>
    </citation>
    <scope>NUCLEOTIDE SEQUENCE [LARGE SCALE GENOMIC DNA]</scope>
    <source>
        <strain evidence="10">Xu316</strain>
    </source>
</reference>
<feature type="region of interest" description="Disordered" evidence="6">
    <location>
        <begin position="1"/>
        <end position="59"/>
    </location>
</feature>
<evidence type="ECO:0000313" key="9">
    <source>
        <dbReference type="EMBL" id="EMG47653.1"/>
    </source>
</evidence>
<feature type="compositionally biased region" description="Polar residues" evidence="6">
    <location>
        <begin position="34"/>
        <end position="59"/>
    </location>
</feature>
<evidence type="ECO:0000256" key="6">
    <source>
        <dbReference type="SAM" id="MobiDB-lite"/>
    </source>
</evidence>